<dbReference type="Pfam" id="PF13380">
    <property type="entry name" value="CoA_binding_2"/>
    <property type="match status" value="1"/>
</dbReference>
<dbReference type="EMBL" id="LCHM01000010">
    <property type="protein sequence ID" value="KKT38488.1"/>
    <property type="molecule type" value="Genomic_DNA"/>
</dbReference>
<dbReference type="Gene3D" id="3.40.50.261">
    <property type="entry name" value="Succinyl-CoA synthetase domains"/>
    <property type="match status" value="2"/>
</dbReference>
<dbReference type="GO" id="GO:0005524">
    <property type="term" value="F:ATP binding"/>
    <property type="evidence" value="ECO:0007669"/>
    <property type="project" value="UniProtKB-KW"/>
</dbReference>
<keyword evidence="2" id="KW-0547">Nucleotide-binding</keyword>
<reference evidence="5 6" key="1">
    <citation type="journal article" date="2015" name="Nature">
        <title>rRNA introns, odd ribosomes, and small enigmatic genomes across a large radiation of phyla.</title>
        <authorList>
            <person name="Brown C.T."/>
            <person name="Hug L.A."/>
            <person name="Thomas B.C."/>
            <person name="Sharon I."/>
            <person name="Castelle C.J."/>
            <person name="Singh A."/>
            <person name="Wilkins M.J."/>
            <person name="Williams K.H."/>
            <person name="Banfield J.F."/>
        </authorList>
    </citation>
    <scope>NUCLEOTIDE SEQUENCE [LARGE SCALE GENOMIC DNA]</scope>
</reference>
<dbReference type="InterPro" id="IPR003781">
    <property type="entry name" value="CoA-bd"/>
</dbReference>
<dbReference type="InterPro" id="IPR051538">
    <property type="entry name" value="Acyl-CoA_Synth/Transferase"/>
</dbReference>
<protein>
    <submittedName>
        <fullName evidence="5">CoA-binding domain protein</fullName>
    </submittedName>
</protein>
<feature type="domain" description="CoA-binding" evidence="4">
    <location>
        <begin position="10"/>
        <end position="105"/>
    </location>
</feature>
<sequence length="454" mass="48343">MTNTAALNALFGPQSIAVVGVSRDAVSVGSTIYANIIENGFKGSVFPVNPFIQEFHQKVCYPSVLAIPQTIDLAVVVVPASVVPSVLEEIGKKEIPLAIIISSGFSEIGAEGLNREIHIRTVAKKYKIALLGPNCLGVIHPHEKINASFARTQPIPGSIAFISQSGALGAALLDIITPKGIGLSHFISLGNKADVNELNILEYLSSDQTTSVIGLYVEQLRDAKELIAVGKKMATNPNPKPIVILKGGRTKEGTEAVHSHTGSLAGIPEAYSALFDQACMMQAYSTQEFINTLVCFSQNPIPSGNSCAVLTNAGGPAILATDTLISSGVIVPSILGNHNPIDLLGDAQAKEYQEMLSKLESEESVHSILGIVTPQAVTKIADTANAFCIHKKTSKKPLAVSWMGDQIMKEGKEILDMGHIPVSKYPEQTAVMLSNLHKYASMRNQISKTQSEIT</sequence>
<proteinExistence type="predicted"/>
<accession>A0A0G1GW97</accession>
<dbReference type="PANTHER" id="PTHR43334:SF2">
    <property type="entry name" value="ACETATE--COA LIGASE [ADP-FORMING]"/>
    <property type="match status" value="1"/>
</dbReference>
<name>A0A0G1GW97_9BACT</name>
<dbReference type="Pfam" id="PF13607">
    <property type="entry name" value="Succ_CoA_lig"/>
    <property type="match status" value="1"/>
</dbReference>
<organism evidence="5 6">
    <name type="scientific">Candidatus Gottesmanbacteria bacterium GW2011_GWB1_44_11c</name>
    <dbReference type="NCBI Taxonomy" id="1618447"/>
    <lineage>
        <taxon>Bacteria</taxon>
        <taxon>Candidatus Gottesmaniibacteriota</taxon>
    </lineage>
</organism>
<feature type="non-terminal residue" evidence="5">
    <location>
        <position position="454"/>
    </location>
</feature>
<dbReference type="Gene3D" id="3.40.50.720">
    <property type="entry name" value="NAD(P)-binding Rossmann-like Domain"/>
    <property type="match status" value="1"/>
</dbReference>
<dbReference type="GO" id="GO:0016874">
    <property type="term" value="F:ligase activity"/>
    <property type="evidence" value="ECO:0007669"/>
    <property type="project" value="UniProtKB-KW"/>
</dbReference>
<evidence type="ECO:0000259" key="4">
    <source>
        <dbReference type="SMART" id="SM00881"/>
    </source>
</evidence>
<dbReference type="PANTHER" id="PTHR43334">
    <property type="entry name" value="ACETATE--COA LIGASE [ADP-FORMING]"/>
    <property type="match status" value="1"/>
</dbReference>
<gene>
    <name evidence="5" type="ORF">UW22_C0010G0024</name>
</gene>
<dbReference type="InterPro" id="IPR036291">
    <property type="entry name" value="NAD(P)-bd_dom_sf"/>
</dbReference>
<evidence type="ECO:0000256" key="1">
    <source>
        <dbReference type="ARBA" id="ARBA00022598"/>
    </source>
</evidence>
<dbReference type="InterPro" id="IPR032875">
    <property type="entry name" value="Succ_CoA_lig_flav_dom"/>
</dbReference>
<dbReference type="SUPFAM" id="SSF52210">
    <property type="entry name" value="Succinyl-CoA synthetase domains"/>
    <property type="match status" value="2"/>
</dbReference>
<dbReference type="InterPro" id="IPR016102">
    <property type="entry name" value="Succinyl-CoA_synth-like"/>
</dbReference>
<comment type="caution">
    <text evidence="5">The sequence shown here is derived from an EMBL/GenBank/DDBJ whole genome shotgun (WGS) entry which is preliminary data.</text>
</comment>
<keyword evidence="1" id="KW-0436">Ligase</keyword>
<evidence type="ECO:0000256" key="2">
    <source>
        <dbReference type="ARBA" id="ARBA00022741"/>
    </source>
</evidence>
<evidence type="ECO:0000313" key="6">
    <source>
        <dbReference type="Proteomes" id="UP000034617"/>
    </source>
</evidence>
<keyword evidence="3" id="KW-0067">ATP-binding</keyword>
<evidence type="ECO:0000256" key="3">
    <source>
        <dbReference type="ARBA" id="ARBA00022840"/>
    </source>
</evidence>
<dbReference type="AlphaFoldDB" id="A0A0G1GW97"/>
<evidence type="ECO:0000313" key="5">
    <source>
        <dbReference type="EMBL" id="KKT38488.1"/>
    </source>
</evidence>
<dbReference type="Proteomes" id="UP000034617">
    <property type="component" value="Unassembled WGS sequence"/>
</dbReference>
<dbReference type="SMART" id="SM00881">
    <property type="entry name" value="CoA_binding"/>
    <property type="match status" value="1"/>
</dbReference>
<dbReference type="SUPFAM" id="SSF51735">
    <property type="entry name" value="NAD(P)-binding Rossmann-fold domains"/>
    <property type="match status" value="1"/>
</dbReference>